<evidence type="ECO:0000256" key="3">
    <source>
        <dbReference type="SAM" id="SignalP"/>
    </source>
</evidence>
<dbReference type="EMBL" id="JAFNEN010000088">
    <property type="protein sequence ID" value="KAG8195450.1"/>
    <property type="molecule type" value="Genomic_DNA"/>
</dbReference>
<keyword evidence="5" id="KW-1185">Reference proteome</keyword>
<feature type="region of interest" description="Disordered" evidence="1">
    <location>
        <begin position="188"/>
        <end position="215"/>
    </location>
</feature>
<keyword evidence="2" id="KW-0812">Transmembrane</keyword>
<feature type="region of interest" description="Disordered" evidence="1">
    <location>
        <begin position="36"/>
        <end position="65"/>
    </location>
</feature>
<evidence type="ECO:0000313" key="5">
    <source>
        <dbReference type="Proteomes" id="UP000827092"/>
    </source>
</evidence>
<evidence type="ECO:0000256" key="1">
    <source>
        <dbReference type="SAM" id="MobiDB-lite"/>
    </source>
</evidence>
<feature type="chain" id="PRO_5043361277" evidence="3">
    <location>
        <begin position="20"/>
        <end position="472"/>
    </location>
</feature>
<keyword evidence="3" id="KW-0732">Signal</keyword>
<keyword evidence="2" id="KW-1133">Transmembrane helix</keyword>
<sequence>MVSLTALCFIVVFGTSALASEYSQLITDNTSGFRLGPKPSLVEESSTDSIDVSLNSDSSGDETDVYHEMTVGYPDYGKRKTSSYASASKEKTLKIKTPAYRKQRSRKVYPGQFSDKRKNQNWKTWPEYTKGSVSPSDTKLAWSYWEEDEHELYHSSVRMIHSGSSVRVNFGMNDAPTITNTQIPLRNYTHTQTPKPTTKSTTTSTSAPTTTKAKPPVSIHKHFHYFKKPSADDPWKKGESMMPTTAMPTEEMMDMKMPEMMMKMPDEMMMEMMMKGMMMMPPPPDMPSSHPDMKGGKGKIAGIFDKLAKVDPITVLVAGIVPASLILAAALPAVMKVVMKDDTSLTMPIPMVTTTAVSGGDDDMTTPATRGSRLDDVDSTMARIVEAVGDFGKRALERPHCAREMICQLAKDTIVADSPVVRKAMQFAEVAMEDSWLDHLGVRSIFTSLNDNTCHQVECEKENWTNKSEDAG</sequence>
<feature type="transmembrane region" description="Helical" evidence="2">
    <location>
        <begin position="313"/>
        <end position="334"/>
    </location>
</feature>
<accession>A0AAV6VF71</accession>
<feature type="compositionally biased region" description="Low complexity" evidence="1">
    <location>
        <begin position="193"/>
        <end position="215"/>
    </location>
</feature>
<keyword evidence="2" id="KW-0472">Membrane</keyword>
<dbReference type="AlphaFoldDB" id="A0AAV6VF71"/>
<gene>
    <name evidence="4" type="ORF">JTE90_013902</name>
</gene>
<dbReference type="Proteomes" id="UP000827092">
    <property type="component" value="Unassembled WGS sequence"/>
</dbReference>
<feature type="compositionally biased region" description="Polar residues" evidence="1">
    <location>
        <begin position="43"/>
        <end position="58"/>
    </location>
</feature>
<feature type="signal peptide" evidence="3">
    <location>
        <begin position="1"/>
        <end position="19"/>
    </location>
</feature>
<proteinExistence type="predicted"/>
<protein>
    <submittedName>
        <fullName evidence="4">Uncharacterized protein</fullName>
    </submittedName>
</protein>
<evidence type="ECO:0000313" key="4">
    <source>
        <dbReference type="EMBL" id="KAG8195450.1"/>
    </source>
</evidence>
<comment type="caution">
    <text evidence="4">The sequence shown here is derived from an EMBL/GenBank/DDBJ whole genome shotgun (WGS) entry which is preliminary data.</text>
</comment>
<organism evidence="4 5">
    <name type="scientific">Oedothorax gibbosus</name>
    <dbReference type="NCBI Taxonomy" id="931172"/>
    <lineage>
        <taxon>Eukaryota</taxon>
        <taxon>Metazoa</taxon>
        <taxon>Ecdysozoa</taxon>
        <taxon>Arthropoda</taxon>
        <taxon>Chelicerata</taxon>
        <taxon>Arachnida</taxon>
        <taxon>Araneae</taxon>
        <taxon>Araneomorphae</taxon>
        <taxon>Entelegynae</taxon>
        <taxon>Araneoidea</taxon>
        <taxon>Linyphiidae</taxon>
        <taxon>Erigoninae</taxon>
        <taxon>Oedothorax</taxon>
    </lineage>
</organism>
<name>A0AAV6VF71_9ARAC</name>
<evidence type="ECO:0000256" key="2">
    <source>
        <dbReference type="SAM" id="Phobius"/>
    </source>
</evidence>
<reference evidence="4 5" key="1">
    <citation type="journal article" date="2022" name="Nat. Ecol. Evol.">
        <title>A masculinizing supergene underlies an exaggerated male reproductive morph in a spider.</title>
        <authorList>
            <person name="Hendrickx F."/>
            <person name="De Corte Z."/>
            <person name="Sonet G."/>
            <person name="Van Belleghem S.M."/>
            <person name="Kostlbacher S."/>
            <person name="Vangestel C."/>
        </authorList>
    </citation>
    <scope>NUCLEOTIDE SEQUENCE [LARGE SCALE GENOMIC DNA]</scope>
    <source>
        <strain evidence="4">W744_W776</strain>
    </source>
</reference>